<feature type="region of interest" description="Disordered" evidence="2">
    <location>
        <begin position="9"/>
        <end position="44"/>
    </location>
</feature>
<dbReference type="Proteomes" id="UP000076925">
    <property type="component" value="Unassembled WGS sequence"/>
</dbReference>
<dbReference type="GO" id="GO:0016791">
    <property type="term" value="F:phosphatase activity"/>
    <property type="evidence" value="ECO:0007669"/>
    <property type="project" value="TreeGrafter"/>
</dbReference>
<dbReference type="STRING" id="128403.WA1_47040"/>
<evidence type="ECO:0000256" key="2">
    <source>
        <dbReference type="SAM" id="MobiDB-lite"/>
    </source>
</evidence>
<dbReference type="InterPro" id="IPR001932">
    <property type="entry name" value="PPM-type_phosphatase-like_dom"/>
</dbReference>
<dbReference type="PANTHER" id="PTHR43156:SF2">
    <property type="entry name" value="STAGE II SPORULATION PROTEIN E"/>
    <property type="match status" value="1"/>
</dbReference>
<feature type="compositionally biased region" description="Polar residues" evidence="2">
    <location>
        <begin position="9"/>
        <end position="24"/>
    </location>
</feature>
<evidence type="ECO:0000313" key="5">
    <source>
        <dbReference type="Proteomes" id="UP000076925"/>
    </source>
</evidence>
<evidence type="ECO:0000313" key="4">
    <source>
        <dbReference type="EMBL" id="KYC37188.1"/>
    </source>
</evidence>
<comment type="caution">
    <text evidence="4">The sequence shown here is derived from an EMBL/GenBank/DDBJ whole genome shotgun (WGS) entry which is preliminary data.</text>
</comment>
<organism evidence="4 5">
    <name type="scientific">Scytonema hofmannii PCC 7110</name>
    <dbReference type="NCBI Taxonomy" id="128403"/>
    <lineage>
        <taxon>Bacteria</taxon>
        <taxon>Bacillati</taxon>
        <taxon>Cyanobacteriota</taxon>
        <taxon>Cyanophyceae</taxon>
        <taxon>Nostocales</taxon>
        <taxon>Scytonemataceae</taxon>
        <taxon>Scytonema</taxon>
    </lineage>
</organism>
<proteinExistence type="predicted"/>
<dbReference type="SUPFAM" id="SSF81606">
    <property type="entry name" value="PP2C-like"/>
    <property type="match status" value="1"/>
</dbReference>
<keyword evidence="1" id="KW-0378">Hydrolase</keyword>
<dbReference type="InterPro" id="IPR052016">
    <property type="entry name" value="Bact_Sigma-Reg"/>
</dbReference>
<dbReference type="OrthoDB" id="311592at2"/>
<dbReference type="EMBL" id="ANNX02000047">
    <property type="protein sequence ID" value="KYC37188.1"/>
    <property type="molecule type" value="Genomic_DNA"/>
</dbReference>
<name>A0A139WXM5_9CYAN</name>
<dbReference type="Pfam" id="PF07228">
    <property type="entry name" value="SpoIIE"/>
    <property type="match status" value="1"/>
</dbReference>
<accession>A0A139WXM5</accession>
<feature type="domain" description="PPM-type phosphatase" evidence="3">
    <location>
        <begin position="227"/>
        <end position="471"/>
    </location>
</feature>
<dbReference type="SMART" id="SM00331">
    <property type="entry name" value="PP2C_SIG"/>
    <property type="match status" value="1"/>
</dbReference>
<evidence type="ECO:0000259" key="3">
    <source>
        <dbReference type="SMART" id="SM00331"/>
    </source>
</evidence>
<dbReference type="PANTHER" id="PTHR43156">
    <property type="entry name" value="STAGE II SPORULATION PROTEIN E-RELATED"/>
    <property type="match status" value="1"/>
</dbReference>
<reference evidence="4 5" key="1">
    <citation type="journal article" date="2013" name="Genome Biol. Evol.">
        <title>Genomes of Stigonematalean cyanobacteria (subsection V) and the evolution of oxygenic photosynthesis from prokaryotes to plastids.</title>
        <authorList>
            <person name="Dagan T."/>
            <person name="Roettger M."/>
            <person name="Stucken K."/>
            <person name="Landan G."/>
            <person name="Koch R."/>
            <person name="Major P."/>
            <person name="Gould S.B."/>
            <person name="Goremykin V.V."/>
            <person name="Rippka R."/>
            <person name="Tandeau de Marsac N."/>
            <person name="Gugger M."/>
            <person name="Lockhart P.J."/>
            <person name="Allen J.F."/>
            <person name="Brune I."/>
            <person name="Maus I."/>
            <person name="Puhler A."/>
            <person name="Martin W.F."/>
        </authorList>
    </citation>
    <scope>NUCLEOTIDE SEQUENCE [LARGE SCALE GENOMIC DNA]</scope>
    <source>
        <strain evidence="4 5">PCC 7110</strain>
    </source>
</reference>
<dbReference type="RefSeq" id="WP_017745009.1">
    <property type="nucleotide sequence ID" value="NZ_KQ976354.1"/>
</dbReference>
<dbReference type="Gene3D" id="3.60.40.10">
    <property type="entry name" value="PPM-type phosphatase domain"/>
    <property type="match status" value="1"/>
</dbReference>
<protein>
    <recommendedName>
        <fullName evidence="3">PPM-type phosphatase domain-containing protein</fullName>
    </recommendedName>
</protein>
<gene>
    <name evidence="4" type="ORF">WA1_47040</name>
</gene>
<keyword evidence="5" id="KW-1185">Reference proteome</keyword>
<dbReference type="AlphaFoldDB" id="A0A139WXM5"/>
<sequence length="478" mass="53319">MLIHQFINASTESSEVIGNAQPTPSDCHEPPQSGSKQERSKELSESLKLESTLQELSLYDFQIELSCLGEDLSKAFEQNPLLPGAILTEQGKFKGKVSRQRFLRILSRPYARELFFTAPLSRLYTYVETDVLVLHSNTLIVKAASRCLQRPPELLREPLVVKFDNEVYKLLDIHQLLVAQAQIHKLATRLIKKQTDQLSQAKRALDDELEKGRQIQIDFLPTDIPKLPNLEIATCFYPARQVAGDFYDAFILPGNYLGLVLADVCDKGVGAALFMALFRSLIRIFSGQTSIYGLSIVSNDEVSCCNVNDLCPADLEQISALKAVELTNNYITQNHAQMGMFATLFFGVLNPATHSLTYINAGHEPLFIVNSQGVKTSLKPTGPAVGMIPDMKFKIHQVQLEPEDILIGYTDGVTEARAPNGDFFTLKRLLKLLEEPTLSVSDLLDRIKTHLFAHIDDAPQFDDITMLAIQRIPSETGD</sequence>
<dbReference type="InterPro" id="IPR036457">
    <property type="entry name" value="PPM-type-like_dom_sf"/>
</dbReference>
<evidence type="ECO:0000256" key="1">
    <source>
        <dbReference type="ARBA" id="ARBA00022801"/>
    </source>
</evidence>